<keyword evidence="3 6" id="KW-0812">Transmembrane</keyword>
<keyword evidence="2" id="KW-1003">Cell membrane</keyword>
<dbReference type="InterPro" id="IPR024923">
    <property type="entry name" value="PG_synth_SpoVB"/>
</dbReference>
<proteinExistence type="predicted"/>
<feature type="transmembrane region" description="Helical" evidence="6">
    <location>
        <begin position="281"/>
        <end position="303"/>
    </location>
</feature>
<dbReference type="CDD" id="cd13124">
    <property type="entry name" value="MATE_SpoVB_like"/>
    <property type="match status" value="1"/>
</dbReference>
<keyword evidence="8" id="KW-1185">Reference proteome</keyword>
<accession>A0AAE3IRE9</accession>
<feature type="transmembrane region" description="Helical" evidence="6">
    <location>
        <begin position="324"/>
        <end position="343"/>
    </location>
</feature>
<dbReference type="EMBL" id="JAOUSF010000002">
    <property type="protein sequence ID" value="MCU9613208.1"/>
    <property type="molecule type" value="Genomic_DNA"/>
</dbReference>
<dbReference type="Pfam" id="PF01943">
    <property type="entry name" value="Polysacc_synt"/>
    <property type="match status" value="1"/>
</dbReference>
<evidence type="ECO:0000256" key="3">
    <source>
        <dbReference type="ARBA" id="ARBA00022692"/>
    </source>
</evidence>
<dbReference type="RefSeq" id="WP_263072419.1">
    <property type="nucleotide sequence ID" value="NZ_JAOUSF010000002.1"/>
</dbReference>
<feature type="transmembrane region" description="Helical" evidence="6">
    <location>
        <begin position="355"/>
        <end position="373"/>
    </location>
</feature>
<comment type="caution">
    <text evidence="7">The sequence shown here is derived from an EMBL/GenBank/DDBJ whole genome shotgun (WGS) entry which is preliminary data.</text>
</comment>
<dbReference type="InterPro" id="IPR002797">
    <property type="entry name" value="Polysacc_synth"/>
</dbReference>
<feature type="transmembrane region" description="Helical" evidence="6">
    <location>
        <begin position="385"/>
        <end position="408"/>
    </location>
</feature>
<evidence type="ECO:0000256" key="2">
    <source>
        <dbReference type="ARBA" id="ARBA00022475"/>
    </source>
</evidence>
<evidence type="ECO:0000256" key="4">
    <source>
        <dbReference type="ARBA" id="ARBA00022989"/>
    </source>
</evidence>
<keyword evidence="5 6" id="KW-0472">Membrane</keyword>
<dbReference type="PANTHER" id="PTHR30250:SF29">
    <property type="entry name" value="POLYSACCHARIDE BIOSYNTHESIS PROTEIN C-TERMINAL DOMAIN-CONTAINING PROTEIN"/>
    <property type="match status" value="1"/>
</dbReference>
<evidence type="ECO:0000256" key="6">
    <source>
        <dbReference type="SAM" id="Phobius"/>
    </source>
</evidence>
<evidence type="ECO:0000256" key="5">
    <source>
        <dbReference type="ARBA" id="ARBA00023136"/>
    </source>
</evidence>
<evidence type="ECO:0000313" key="8">
    <source>
        <dbReference type="Proteomes" id="UP001209318"/>
    </source>
</evidence>
<feature type="transmembrane region" description="Helical" evidence="6">
    <location>
        <begin position="414"/>
        <end position="433"/>
    </location>
</feature>
<keyword evidence="4 6" id="KW-1133">Transmembrane helix</keyword>
<dbReference type="PANTHER" id="PTHR30250">
    <property type="entry name" value="PST FAMILY PREDICTED COLANIC ACID TRANSPORTER"/>
    <property type="match status" value="1"/>
</dbReference>
<sequence length="517" mass="55309">MSSSPFVKNTLILTIATLLSKILGSIFRIPLQNIAGDEVLGIFSLVYPVYMVALILSVAGIPVAISKLIAEARATGDSAQVHIIYRTASILAVLFGVVSFLLIFGLSPWIAEALGGAETRLALIVVAATLLIAPYMAVYRGFFQGFEDMGPTGISQVIEQFVRVGLILVAAYYLVAIGAGTEVVAGGIMIGSVVGALISLIFLKVTYYRSGFRVASSGYRAADFWKWGKRILVVSLPIAVGSITMALLNFVDSFTVPLGLREAGVRTGEVMYLYGIYGRGLALVQIATVFASSIVLPLIPLMTKRLAEQDFAGTRRVIERTFRMTHLIGWPAAIGLFSLTLPLNLGLFTNLEGSVVLAVIGFSSVFTSLTLLGTGVLQGMDLAKFGAMIIVGGVVLKIVLNILLIAAFGLEGAALATLLVYVVLFGVNCWAIYRKIKFTLASVELLKMVMAAVVMGIVIGVPTLFIDVAAWSRGFALVYAVGGIFVGGLIYFGLLYLLRVVRREDLGRVPLLGRFVR</sequence>
<feature type="transmembrane region" description="Helical" evidence="6">
    <location>
        <begin position="121"/>
        <end position="139"/>
    </location>
</feature>
<organism evidence="7 8">
    <name type="scientific">Perspicuibacillus lycopersici</name>
    <dbReference type="NCBI Taxonomy" id="1325689"/>
    <lineage>
        <taxon>Bacteria</taxon>
        <taxon>Bacillati</taxon>
        <taxon>Bacillota</taxon>
        <taxon>Bacilli</taxon>
        <taxon>Bacillales</taxon>
        <taxon>Bacillaceae</taxon>
        <taxon>Perspicuibacillus</taxon>
    </lineage>
</organism>
<gene>
    <name evidence="7" type="ORF">OEV98_06540</name>
</gene>
<dbReference type="AlphaFoldDB" id="A0AAE3IRE9"/>
<reference evidence="7" key="1">
    <citation type="submission" date="2022-10" db="EMBL/GenBank/DDBJ databases">
        <title>Description of Fervidibacillus gen. nov. in the family Fervidibacillaceae fam. nov. with two species, Fervidibacillus albus sp. nov., and Fervidibacillus halotolerans sp. nov., isolated from tidal flat sediments.</title>
        <authorList>
            <person name="Kwon K.K."/>
            <person name="Yang S.-H."/>
        </authorList>
    </citation>
    <scope>NUCLEOTIDE SEQUENCE</scope>
    <source>
        <strain evidence="7">JCM 19140</strain>
    </source>
</reference>
<evidence type="ECO:0000256" key="1">
    <source>
        <dbReference type="ARBA" id="ARBA00004651"/>
    </source>
</evidence>
<feature type="transmembrane region" description="Helical" evidence="6">
    <location>
        <begin position="477"/>
        <end position="498"/>
    </location>
</feature>
<protein>
    <submittedName>
        <fullName evidence="7">Polysaccharide biosynthesis protein</fullName>
    </submittedName>
</protein>
<dbReference type="InterPro" id="IPR050833">
    <property type="entry name" value="Poly_Biosynth_Transport"/>
</dbReference>
<dbReference type="GO" id="GO:0005886">
    <property type="term" value="C:plasma membrane"/>
    <property type="evidence" value="ECO:0007669"/>
    <property type="project" value="UniProtKB-SubCell"/>
</dbReference>
<comment type="subcellular location">
    <subcellularLocation>
        <location evidence="1">Cell membrane</location>
        <topology evidence="1">Multi-pass membrane protein</topology>
    </subcellularLocation>
</comment>
<feature type="transmembrane region" description="Helical" evidence="6">
    <location>
        <begin position="445"/>
        <end position="465"/>
    </location>
</feature>
<feature type="transmembrane region" description="Helical" evidence="6">
    <location>
        <begin position="231"/>
        <end position="251"/>
    </location>
</feature>
<feature type="transmembrane region" description="Helical" evidence="6">
    <location>
        <begin position="90"/>
        <end position="109"/>
    </location>
</feature>
<feature type="transmembrane region" description="Helical" evidence="6">
    <location>
        <begin position="48"/>
        <end position="69"/>
    </location>
</feature>
<feature type="transmembrane region" description="Helical" evidence="6">
    <location>
        <begin position="183"/>
        <end position="203"/>
    </location>
</feature>
<feature type="transmembrane region" description="Helical" evidence="6">
    <location>
        <begin position="160"/>
        <end position="177"/>
    </location>
</feature>
<name>A0AAE3IRE9_9BACI</name>
<dbReference type="PIRSF" id="PIRSF038958">
    <property type="entry name" value="PG_synth_SpoVB"/>
    <property type="match status" value="1"/>
</dbReference>
<evidence type="ECO:0000313" key="7">
    <source>
        <dbReference type="EMBL" id="MCU9613208.1"/>
    </source>
</evidence>
<dbReference type="Proteomes" id="UP001209318">
    <property type="component" value="Unassembled WGS sequence"/>
</dbReference>